<keyword evidence="9" id="KW-0472">Membrane</keyword>
<organism evidence="13 14">
    <name type="scientific">Marasmius tenuissimus</name>
    <dbReference type="NCBI Taxonomy" id="585030"/>
    <lineage>
        <taxon>Eukaryota</taxon>
        <taxon>Fungi</taxon>
        <taxon>Dikarya</taxon>
        <taxon>Basidiomycota</taxon>
        <taxon>Agaricomycotina</taxon>
        <taxon>Agaricomycetes</taxon>
        <taxon>Agaricomycetidae</taxon>
        <taxon>Agaricales</taxon>
        <taxon>Marasmiineae</taxon>
        <taxon>Marasmiaceae</taxon>
        <taxon>Marasmius</taxon>
    </lineage>
</organism>
<dbReference type="NCBIfam" id="NF003645">
    <property type="entry name" value="PRK05286.1-2"/>
    <property type="match status" value="1"/>
</dbReference>
<comment type="cofactor">
    <cofactor evidence="11">
        <name>FMN</name>
        <dbReference type="ChEBI" id="CHEBI:58210"/>
    </cofactor>
    <text evidence="11">Binds 1 FMN per subunit.</text>
</comment>
<dbReference type="NCBIfam" id="NF003652">
    <property type="entry name" value="PRK05286.2-5"/>
    <property type="match status" value="1"/>
</dbReference>
<evidence type="ECO:0000256" key="7">
    <source>
        <dbReference type="ARBA" id="ARBA00022643"/>
    </source>
</evidence>
<dbReference type="PANTHER" id="PTHR48109">
    <property type="entry name" value="DIHYDROOROTATE DEHYDROGENASE (QUINONE), MITOCHONDRIAL-RELATED"/>
    <property type="match status" value="1"/>
</dbReference>
<dbReference type="InterPro" id="IPR013785">
    <property type="entry name" value="Aldolase_TIM"/>
</dbReference>
<proteinExistence type="inferred from homology"/>
<comment type="caution">
    <text evidence="13">The sequence shown here is derived from an EMBL/GenBank/DDBJ whole genome shotgun (WGS) entry which is preliminary data.</text>
</comment>
<dbReference type="InterPro" id="IPR050074">
    <property type="entry name" value="DHO_dehydrogenase"/>
</dbReference>
<keyword evidence="14" id="KW-1185">Reference proteome</keyword>
<comment type="subcellular location">
    <subcellularLocation>
        <location evidence="1">Membrane</location>
    </subcellularLocation>
    <subcellularLocation>
        <location evidence="11">Mitochondrion inner membrane</location>
        <topology evidence="11">Single-pass membrane protein</topology>
    </subcellularLocation>
</comment>
<dbReference type="InterPro" id="IPR001295">
    <property type="entry name" value="Dihydroorotate_DH_CS"/>
</dbReference>
<protein>
    <recommendedName>
        <fullName evidence="5 11">Dihydroorotate dehydrogenase (quinone), mitochondrial</fullName>
        <shortName evidence="11">DHOdehase</shortName>
        <ecNumber evidence="4 11">1.3.5.2</ecNumber>
    </recommendedName>
</protein>
<evidence type="ECO:0000256" key="3">
    <source>
        <dbReference type="ARBA" id="ARBA00005359"/>
    </source>
</evidence>
<evidence type="ECO:0000256" key="2">
    <source>
        <dbReference type="ARBA" id="ARBA00005161"/>
    </source>
</evidence>
<dbReference type="PROSITE" id="PS00912">
    <property type="entry name" value="DHODEHASE_2"/>
    <property type="match status" value="1"/>
</dbReference>
<evidence type="ECO:0000256" key="11">
    <source>
        <dbReference type="RuleBase" id="RU361255"/>
    </source>
</evidence>
<dbReference type="Pfam" id="PF01180">
    <property type="entry name" value="DHO_dh"/>
    <property type="match status" value="1"/>
</dbReference>
<comment type="pathway">
    <text evidence="2 11">Pyrimidine metabolism; UMP biosynthesis via de novo pathway; orotate from (S)-dihydroorotate (quinone route): step 1/1.</text>
</comment>
<dbReference type="CDD" id="cd04738">
    <property type="entry name" value="DHOD_2_like"/>
    <property type="match status" value="1"/>
</dbReference>
<comment type="similarity">
    <text evidence="3 11">Belongs to the dihydroorotate dehydrogenase family. Type 2 subfamily.</text>
</comment>
<evidence type="ECO:0000256" key="4">
    <source>
        <dbReference type="ARBA" id="ARBA00012791"/>
    </source>
</evidence>
<dbReference type="InterPro" id="IPR005719">
    <property type="entry name" value="Dihydroorotate_DH_2"/>
</dbReference>
<dbReference type="NCBIfam" id="TIGR01036">
    <property type="entry name" value="pyrD_sub2"/>
    <property type="match status" value="1"/>
</dbReference>
<evidence type="ECO:0000256" key="1">
    <source>
        <dbReference type="ARBA" id="ARBA00004370"/>
    </source>
</evidence>
<dbReference type="EMBL" id="JBBXMP010000001">
    <property type="protein sequence ID" value="KAL0072787.1"/>
    <property type="molecule type" value="Genomic_DNA"/>
</dbReference>
<dbReference type="EC" id="1.3.5.2" evidence="4 11"/>
<evidence type="ECO:0000256" key="6">
    <source>
        <dbReference type="ARBA" id="ARBA00022630"/>
    </source>
</evidence>
<keyword evidence="11" id="KW-0999">Mitochondrion inner membrane</keyword>
<reference evidence="13 14" key="1">
    <citation type="submission" date="2024-05" db="EMBL/GenBank/DDBJ databases">
        <title>A draft genome resource for the thread blight pathogen Marasmius tenuissimus strain MS-2.</title>
        <authorList>
            <person name="Yulfo-Soto G.E."/>
            <person name="Baruah I.K."/>
            <person name="Amoako-Attah I."/>
            <person name="Bukari Y."/>
            <person name="Meinhardt L.W."/>
            <person name="Bailey B.A."/>
            <person name="Cohen S.P."/>
        </authorList>
    </citation>
    <scope>NUCLEOTIDE SEQUENCE [LARGE SCALE GENOMIC DNA]</scope>
    <source>
        <strain evidence="13 14">MS-2</strain>
    </source>
</reference>
<evidence type="ECO:0000259" key="12">
    <source>
        <dbReference type="Pfam" id="PF01180"/>
    </source>
</evidence>
<evidence type="ECO:0000313" key="13">
    <source>
        <dbReference type="EMBL" id="KAL0072787.1"/>
    </source>
</evidence>
<dbReference type="SUPFAM" id="SSF51395">
    <property type="entry name" value="FMN-linked oxidoreductases"/>
    <property type="match status" value="1"/>
</dbReference>
<dbReference type="PANTHER" id="PTHR48109:SF4">
    <property type="entry name" value="DIHYDROOROTATE DEHYDROGENASE (QUINONE), MITOCHONDRIAL"/>
    <property type="match status" value="1"/>
</dbReference>
<feature type="domain" description="Dihydroorotate dehydrogenase catalytic" evidence="12">
    <location>
        <begin position="106"/>
        <end position="418"/>
    </location>
</feature>
<sequence length="513" mass="55787">MASLRLQGLQRAARRSLAPNLHRTLFSRASPPPSNPVRTGLYATALVLSTGLFAVYYFDSRSALHRYVLTPILRHAFDAETGHKLAVKVLRSGLGPKDPVPDDEKLEVEIWGRKISNPIGLAAGFDKDGEAVDGLFDLGFSWVEIGSVTPKPQPGNPRPRVFHLAEDEALINRYGFPSQGHASVLSRLRSRIPSFLSTDNSSAALRDGSILAVNLGKNKSSPPDSIEDFLEGVRTFGEYADVLVVNVSSPNTPGLRGLQNRESLEHLLGGVVKARDALPPSTMTLQHPRPRVVLKIAPDLDESQLQEMAEVIRESAIDGVIVSNTTIQRPKGLQSQNATEQGGLSGAPLKSLTLQTLRTLRSHLPQSLPIIGCGGITSGEDVLEYARAGATMVQVYTGFGYDGVGMCRRLKDEIVHSLGKTDESWSSVTTTAIKEKSLSEEEISRRKQREKEVKEKAKALLGTQTDSEEVLGEVTKLIKEAEDLKRLLDEFDDGLRKTDIVESAAAAAEPVIQ</sequence>
<evidence type="ECO:0000256" key="5">
    <source>
        <dbReference type="ARBA" id="ARBA00017599"/>
    </source>
</evidence>
<evidence type="ECO:0000313" key="14">
    <source>
        <dbReference type="Proteomes" id="UP001437256"/>
    </source>
</evidence>
<accession>A0ABR3AHE3</accession>
<keyword evidence="6 11" id="KW-0285">Flavoprotein</keyword>
<keyword evidence="8 11" id="KW-0560">Oxidoreductase</keyword>
<evidence type="ECO:0000256" key="10">
    <source>
        <dbReference type="ARBA" id="ARBA00048639"/>
    </source>
</evidence>
<name>A0ABR3AHE3_9AGAR</name>
<keyword evidence="11" id="KW-0496">Mitochondrion</keyword>
<dbReference type="Proteomes" id="UP001437256">
    <property type="component" value="Unassembled WGS sequence"/>
</dbReference>
<comment type="catalytic activity">
    <reaction evidence="10 11">
        <text>(S)-dihydroorotate + a quinone = orotate + a quinol</text>
        <dbReference type="Rhea" id="RHEA:30187"/>
        <dbReference type="ChEBI" id="CHEBI:24646"/>
        <dbReference type="ChEBI" id="CHEBI:30839"/>
        <dbReference type="ChEBI" id="CHEBI:30864"/>
        <dbReference type="ChEBI" id="CHEBI:132124"/>
        <dbReference type="EC" id="1.3.5.2"/>
    </reaction>
</comment>
<evidence type="ECO:0000256" key="8">
    <source>
        <dbReference type="ARBA" id="ARBA00023002"/>
    </source>
</evidence>
<keyword evidence="7 11" id="KW-0288">FMN</keyword>
<dbReference type="Gene3D" id="3.20.20.70">
    <property type="entry name" value="Aldolase class I"/>
    <property type="match status" value="1"/>
</dbReference>
<evidence type="ECO:0000256" key="9">
    <source>
        <dbReference type="ARBA" id="ARBA00023136"/>
    </source>
</evidence>
<dbReference type="InterPro" id="IPR005720">
    <property type="entry name" value="Dihydroorotate_DH_cat"/>
</dbReference>
<dbReference type="PROSITE" id="PS00911">
    <property type="entry name" value="DHODEHASE_1"/>
    <property type="match status" value="1"/>
</dbReference>
<gene>
    <name evidence="13" type="primary">URA9</name>
    <name evidence="13" type="ORF">AAF712_000550</name>
</gene>